<dbReference type="EMBL" id="BAAARB010000033">
    <property type="protein sequence ID" value="GAA2393489.1"/>
    <property type="molecule type" value="Genomic_DNA"/>
</dbReference>
<comment type="caution">
    <text evidence="1">The sequence shown here is derived from an EMBL/GenBank/DDBJ whole genome shotgun (WGS) entry which is preliminary data.</text>
</comment>
<name>A0ABP5V7F4_9ACTN</name>
<reference evidence="2" key="1">
    <citation type="journal article" date="2019" name="Int. J. Syst. Evol. Microbiol.">
        <title>The Global Catalogue of Microorganisms (GCM) 10K type strain sequencing project: providing services to taxonomists for standard genome sequencing and annotation.</title>
        <authorList>
            <consortium name="The Broad Institute Genomics Platform"/>
            <consortium name="The Broad Institute Genome Sequencing Center for Infectious Disease"/>
            <person name="Wu L."/>
            <person name="Ma J."/>
        </authorList>
    </citation>
    <scope>NUCLEOTIDE SEQUENCE [LARGE SCALE GENOMIC DNA]</scope>
    <source>
        <strain evidence="2">JCM 16227</strain>
    </source>
</reference>
<dbReference type="Proteomes" id="UP001501170">
    <property type="component" value="Unassembled WGS sequence"/>
</dbReference>
<accession>A0ABP5V7F4</accession>
<evidence type="ECO:0000313" key="2">
    <source>
        <dbReference type="Proteomes" id="UP001501170"/>
    </source>
</evidence>
<proteinExistence type="predicted"/>
<organism evidence="1 2">
    <name type="scientific">Gordonia cholesterolivorans</name>
    <dbReference type="NCBI Taxonomy" id="559625"/>
    <lineage>
        <taxon>Bacteria</taxon>
        <taxon>Bacillati</taxon>
        <taxon>Actinomycetota</taxon>
        <taxon>Actinomycetes</taxon>
        <taxon>Mycobacteriales</taxon>
        <taxon>Gordoniaceae</taxon>
        <taxon>Gordonia</taxon>
    </lineage>
</organism>
<keyword evidence="2" id="KW-1185">Reference proteome</keyword>
<evidence type="ECO:0000313" key="1">
    <source>
        <dbReference type="EMBL" id="GAA2393489.1"/>
    </source>
</evidence>
<protein>
    <submittedName>
        <fullName evidence="1">Uncharacterized protein</fullName>
    </submittedName>
</protein>
<gene>
    <name evidence="1" type="ORF">GCM10009855_36360</name>
</gene>
<sequence>MGDCVPPTRLPIQKQPPSLDAITTPLKGILRGGLPVDVSFSDMNLLALRGVVARSVMPHDRLSRIKALNELLARLLVHFPDDTLGEPARILFGLTPGVRGLTLTARRERAASEMSREVDHFRKRIEPKIVQELARQLHADSQDYAPRTTPTPGPVEISGDTPYISAGDVAAHDKAEREEALSRLWAHVYRLRAEILRVERLKAWPYDPTEPRLSQEKLDEALDARADAQRVVNGAVRAFVDDYGSMIASGAAEFDVQGLERLVRWDGSDGVTQRRKRAE</sequence>